<dbReference type="InterPro" id="IPR015424">
    <property type="entry name" value="PyrdxlP-dep_Trfase"/>
</dbReference>
<proteinExistence type="evidence at transcript level"/>
<dbReference type="InterPro" id="IPR004839">
    <property type="entry name" value="Aminotransferase_I/II_large"/>
</dbReference>
<dbReference type="EMBL" id="BT038252">
    <property type="protein sequence ID" value="ACF83257.1"/>
    <property type="molecule type" value="mRNA"/>
</dbReference>
<evidence type="ECO:0000256" key="1">
    <source>
        <dbReference type="ARBA" id="ARBA00001933"/>
    </source>
</evidence>
<comment type="cofactor">
    <cofactor evidence="1">
        <name>pyridoxal 5'-phosphate</name>
        <dbReference type="ChEBI" id="CHEBI:597326"/>
    </cofactor>
</comment>
<keyword evidence="3" id="KW-0663">Pyridoxal phosphate</keyword>
<evidence type="ECO:0000313" key="6">
    <source>
        <dbReference type="EMBL" id="ACF83257.1"/>
    </source>
</evidence>
<dbReference type="GO" id="GO:0016829">
    <property type="term" value="F:lyase activity"/>
    <property type="evidence" value="ECO:0007669"/>
    <property type="project" value="UniProtKB-KW"/>
</dbReference>
<reference evidence="6" key="1">
    <citation type="journal article" date="2009" name="PLoS Genet.">
        <title>Sequencing, mapping, and analysis of 27,455 maize full-length cDNAs.</title>
        <authorList>
            <person name="Soderlund C."/>
            <person name="Descour A."/>
            <person name="Kudrna D."/>
            <person name="Bomhoff M."/>
            <person name="Boyd L."/>
            <person name="Currie J."/>
            <person name="Angelova A."/>
            <person name="Collura K."/>
            <person name="Wissotski M."/>
            <person name="Ashley E."/>
            <person name="Morrow D."/>
            <person name="Fernandes J."/>
            <person name="Walbot V."/>
            <person name="Yu Y."/>
        </authorList>
    </citation>
    <scope>NUCLEOTIDE SEQUENCE</scope>
    <source>
        <strain evidence="6">B73</strain>
    </source>
</reference>
<accession>B4FMB4</accession>
<dbReference type="GO" id="GO:0030170">
    <property type="term" value="F:pyridoxal phosphate binding"/>
    <property type="evidence" value="ECO:0007669"/>
    <property type="project" value="InterPro"/>
</dbReference>
<sequence>MSSFGLVSSQTQHLLASLLGDRDFTRRYIAENTRRIRERREQLAEGLAAVGIECLESNAGLFCWVNMRRLMRSRSFEGEMELWKKVVFEVGLNISPGSSCHCREPGWFRVCFANMSAKTLDVALQRLGAFAEAATAGRRVLAPARSISLPVRFSWANRLTPGSAADRKAER</sequence>
<dbReference type="AlphaFoldDB" id="B4FMB4"/>
<keyword evidence="4" id="KW-0456">Lyase</keyword>
<evidence type="ECO:0000256" key="4">
    <source>
        <dbReference type="ARBA" id="ARBA00023239"/>
    </source>
</evidence>
<dbReference type="PANTHER" id="PTHR43795:SF10">
    <property type="entry name" value="1-AMINOCYCLOPROPANE-1-CARBOXYLATE SYNTHASE 9"/>
    <property type="match status" value="1"/>
</dbReference>
<dbReference type="FunFam" id="3.90.1150.10:FF:000038">
    <property type="entry name" value="1-aminocyclopropane-1-carboxylate synthase 2"/>
    <property type="match status" value="1"/>
</dbReference>
<keyword evidence="2" id="KW-0949">S-adenosyl-L-methionine</keyword>
<dbReference type="SUPFAM" id="SSF53383">
    <property type="entry name" value="PLP-dependent transferases"/>
    <property type="match status" value="1"/>
</dbReference>
<dbReference type="Pfam" id="PF00155">
    <property type="entry name" value="Aminotran_1_2"/>
    <property type="match status" value="1"/>
</dbReference>
<evidence type="ECO:0000256" key="3">
    <source>
        <dbReference type="ARBA" id="ARBA00022898"/>
    </source>
</evidence>
<name>B4FMB4_MAIZE</name>
<dbReference type="Gene3D" id="3.90.1150.10">
    <property type="entry name" value="Aspartate Aminotransferase, domain 1"/>
    <property type="match status" value="1"/>
</dbReference>
<dbReference type="PANTHER" id="PTHR43795">
    <property type="entry name" value="BIFUNCTIONAL ASPARTATE AMINOTRANSFERASE AND GLUTAMATE/ASPARTATE-PREPHENATE AMINOTRANSFERASE-RELATED"/>
    <property type="match status" value="1"/>
</dbReference>
<evidence type="ECO:0000259" key="5">
    <source>
        <dbReference type="Pfam" id="PF00155"/>
    </source>
</evidence>
<feature type="domain" description="Aminotransferase class I/classII large" evidence="5">
    <location>
        <begin position="1"/>
        <end position="127"/>
    </location>
</feature>
<dbReference type="ExpressionAtlas" id="B4FMB4">
    <property type="expression patterns" value="baseline and differential"/>
</dbReference>
<dbReference type="InterPro" id="IPR050478">
    <property type="entry name" value="Ethylene_sulfur-biosynth"/>
</dbReference>
<organism evidence="6">
    <name type="scientific">Zea mays</name>
    <name type="common">Maize</name>
    <dbReference type="NCBI Taxonomy" id="4577"/>
    <lineage>
        <taxon>Eukaryota</taxon>
        <taxon>Viridiplantae</taxon>
        <taxon>Streptophyta</taxon>
        <taxon>Embryophyta</taxon>
        <taxon>Tracheophyta</taxon>
        <taxon>Spermatophyta</taxon>
        <taxon>Magnoliopsida</taxon>
        <taxon>Liliopsida</taxon>
        <taxon>Poales</taxon>
        <taxon>Poaceae</taxon>
        <taxon>PACMAD clade</taxon>
        <taxon>Panicoideae</taxon>
        <taxon>Andropogonodae</taxon>
        <taxon>Andropogoneae</taxon>
        <taxon>Tripsacinae</taxon>
        <taxon>Zea</taxon>
    </lineage>
</organism>
<protein>
    <recommendedName>
        <fullName evidence="5">Aminotransferase class I/classII large domain-containing protein</fullName>
    </recommendedName>
</protein>
<evidence type="ECO:0000256" key="2">
    <source>
        <dbReference type="ARBA" id="ARBA00022691"/>
    </source>
</evidence>
<dbReference type="InterPro" id="IPR015422">
    <property type="entry name" value="PyrdxlP-dep_Trfase_small"/>
</dbReference>